<dbReference type="InterPro" id="IPR010998">
    <property type="entry name" value="Integrase_recombinase_N"/>
</dbReference>
<dbReference type="InterPro" id="IPR013762">
    <property type="entry name" value="Integrase-like_cat_sf"/>
</dbReference>
<accession>A0AAQ3W3Y9</accession>
<sequence>MVKKGENIYKRKDGRWEGRYRKGRDEYQKITYGYVYGKKYSEVKEKLTIIKAKTLTLHTFTSNYNGTVENWMIYWLDNVAKKQIKRTTYYSYLRLTKNHILSILGDQKICDLTKNDLQDFVDLLEMKGLSSGTIRNIFNIIKKGLDSAVNKNYLESNPCSGIVLPQYRRKKVQALTLAQQKKLEVLAFQEQGCSPIILALYSGMRIGEISGLKWTDINFEENLIQVKRTVSRILNEEGITYKTKVDMDKPKTWDSERIIPLAENLKKYLLERRRKQDSEYVVSCKGRFAEPRVINYRFQKIVSNLDIGNIHFHVLRHTFATRCLENGADIASLSRLMGHQSTRMTLDIYTDSLLEKRQEVIQTLDQRLA</sequence>
<dbReference type="PROSITE" id="PS51900">
    <property type="entry name" value="CB"/>
    <property type="match status" value="1"/>
</dbReference>
<dbReference type="GO" id="GO:0003677">
    <property type="term" value="F:DNA binding"/>
    <property type="evidence" value="ECO:0007669"/>
    <property type="project" value="UniProtKB-UniRule"/>
</dbReference>
<dbReference type="Gene3D" id="1.10.150.130">
    <property type="match status" value="1"/>
</dbReference>
<feature type="domain" description="Core-binding (CB)" evidence="7">
    <location>
        <begin position="66"/>
        <end position="149"/>
    </location>
</feature>
<dbReference type="RefSeq" id="WP_207114657.1">
    <property type="nucleotide sequence ID" value="NZ_CP147246.1"/>
</dbReference>
<name>A0AAQ3W3Y9_9ENTE</name>
<comment type="similarity">
    <text evidence="1">Belongs to the 'phage' integrase family.</text>
</comment>
<dbReference type="InterPro" id="IPR044068">
    <property type="entry name" value="CB"/>
</dbReference>
<gene>
    <name evidence="8" type="ORF">A5889_002697</name>
</gene>
<evidence type="ECO:0000256" key="4">
    <source>
        <dbReference type="ARBA" id="ARBA00023172"/>
    </source>
</evidence>
<evidence type="ECO:0000259" key="7">
    <source>
        <dbReference type="PROSITE" id="PS51900"/>
    </source>
</evidence>
<evidence type="ECO:0000256" key="3">
    <source>
        <dbReference type="ARBA" id="ARBA00023125"/>
    </source>
</evidence>
<keyword evidence="3 5" id="KW-0238">DNA-binding</keyword>
<feature type="domain" description="Tyr recombinase" evidence="6">
    <location>
        <begin position="170"/>
        <end position="362"/>
    </location>
</feature>
<keyword evidence="9" id="KW-1185">Reference proteome</keyword>
<dbReference type="PANTHER" id="PTHR30349:SF64">
    <property type="entry name" value="PROPHAGE INTEGRASE INTD-RELATED"/>
    <property type="match status" value="1"/>
</dbReference>
<dbReference type="PANTHER" id="PTHR30349">
    <property type="entry name" value="PHAGE INTEGRASE-RELATED"/>
    <property type="match status" value="1"/>
</dbReference>
<dbReference type="PROSITE" id="PS51898">
    <property type="entry name" value="TYR_RECOMBINASE"/>
    <property type="match status" value="1"/>
</dbReference>
<dbReference type="InterPro" id="IPR002104">
    <property type="entry name" value="Integrase_catalytic"/>
</dbReference>
<proteinExistence type="inferred from homology"/>
<dbReference type="Proteomes" id="UP000196151">
    <property type="component" value="Chromosome"/>
</dbReference>
<evidence type="ECO:0000313" key="8">
    <source>
        <dbReference type="EMBL" id="WYJ95149.1"/>
    </source>
</evidence>
<evidence type="ECO:0000256" key="1">
    <source>
        <dbReference type="ARBA" id="ARBA00008857"/>
    </source>
</evidence>
<dbReference type="InterPro" id="IPR050090">
    <property type="entry name" value="Tyrosine_recombinase_XerCD"/>
</dbReference>
<dbReference type="GO" id="GO:0015074">
    <property type="term" value="P:DNA integration"/>
    <property type="evidence" value="ECO:0007669"/>
    <property type="project" value="UniProtKB-KW"/>
</dbReference>
<dbReference type="CDD" id="cd01189">
    <property type="entry name" value="INT_ICEBs1_C_like"/>
    <property type="match status" value="1"/>
</dbReference>
<dbReference type="Pfam" id="PF14659">
    <property type="entry name" value="Phage_int_SAM_3"/>
    <property type="match status" value="1"/>
</dbReference>
<dbReference type="InterPro" id="IPR004107">
    <property type="entry name" value="Integrase_SAM-like_N"/>
</dbReference>
<dbReference type="Gene3D" id="1.10.443.10">
    <property type="entry name" value="Intergrase catalytic core"/>
    <property type="match status" value="1"/>
</dbReference>
<dbReference type="AlphaFoldDB" id="A0AAQ3W3Y9"/>
<dbReference type="InterPro" id="IPR011010">
    <property type="entry name" value="DNA_brk_join_enz"/>
</dbReference>
<evidence type="ECO:0008006" key="10">
    <source>
        <dbReference type="Google" id="ProtNLM"/>
    </source>
</evidence>
<dbReference type="SUPFAM" id="SSF56349">
    <property type="entry name" value="DNA breaking-rejoining enzymes"/>
    <property type="match status" value="1"/>
</dbReference>
<evidence type="ECO:0000256" key="5">
    <source>
        <dbReference type="PROSITE-ProRule" id="PRU01248"/>
    </source>
</evidence>
<protein>
    <recommendedName>
        <fullName evidence="10">Tyr recombinase domain-containing protein</fullName>
    </recommendedName>
</protein>
<keyword evidence="2" id="KW-0229">DNA integration</keyword>
<dbReference type="Pfam" id="PF00589">
    <property type="entry name" value="Phage_integrase"/>
    <property type="match status" value="1"/>
</dbReference>
<dbReference type="EMBL" id="CP147246">
    <property type="protein sequence ID" value="WYJ95149.1"/>
    <property type="molecule type" value="Genomic_DNA"/>
</dbReference>
<organism evidence="8 9">
    <name type="scientific">Candidatus Enterococcus dunnyi</name>
    <dbReference type="NCBI Taxonomy" id="1834192"/>
    <lineage>
        <taxon>Bacteria</taxon>
        <taxon>Bacillati</taxon>
        <taxon>Bacillota</taxon>
        <taxon>Bacilli</taxon>
        <taxon>Lactobacillales</taxon>
        <taxon>Enterococcaceae</taxon>
        <taxon>Enterococcus</taxon>
    </lineage>
</organism>
<evidence type="ECO:0000259" key="6">
    <source>
        <dbReference type="PROSITE" id="PS51898"/>
    </source>
</evidence>
<dbReference type="GO" id="GO:0006310">
    <property type="term" value="P:DNA recombination"/>
    <property type="evidence" value="ECO:0007669"/>
    <property type="project" value="UniProtKB-KW"/>
</dbReference>
<reference evidence="8" key="2">
    <citation type="submission" date="2024-03" db="EMBL/GenBank/DDBJ databases">
        <title>The Genome Sequence of Enterococcus sp. DIV0238c.</title>
        <authorList>
            <consortium name="The Broad Institute Genomics Platform"/>
            <consortium name="The Broad Institute Microbial Omics Core"/>
            <consortium name="The Broad Institute Genomic Center for Infectious Diseases"/>
            <person name="Earl A."/>
            <person name="Manson A."/>
            <person name="Gilmore M."/>
            <person name="Schwartman J."/>
            <person name="Shea T."/>
            <person name="Abouelleil A."/>
            <person name="Cao P."/>
            <person name="Chapman S."/>
            <person name="Cusick C."/>
            <person name="Young S."/>
            <person name="Neafsey D."/>
            <person name="Nusbaum C."/>
            <person name="Birren B."/>
        </authorList>
    </citation>
    <scope>NUCLEOTIDE SEQUENCE</scope>
    <source>
        <strain evidence="8">9D6_DIV0238</strain>
    </source>
</reference>
<evidence type="ECO:0000313" key="9">
    <source>
        <dbReference type="Proteomes" id="UP000196151"/>
    </source>
</evidence>
<keyword evidence="4" id="KW-0233">DNA recombination</keyword>
<evidence type="ECO:0000256" key="2">
    <source>
        <dbReference type="ARBA" id="ARBA00022908"/>
    </source>
</evidence>
<reference evidence="8" key="1">
    <citation type="submission" date="2017-05" db="EMBL/GenBank/DDBJ databases">
        <authorList>
            <consortium name="The Broad Institute Genomics Platform"/>
            <consortium name="The Broad Institute Genomic Center for Infectious Diseases"/>
            <person name="Earl A."/>
            <person name="Manson A."/>
            <person name="Schwartman J."/>
            <person name="Gilmore M."/>
            <person name="Abouelleil A."/>
            <person name="Cao P."/>
            <person name="Chapman S."/>
            <person name="Cusick C."/>
            <person name="Shea T."/>
            <person name="Young S."/>
            <person name="Neafsey D."/>
            <person name="Nusbaum C."/>
            <person name="Birren B."/>
        </authorList>
    </citation>
    <scope>NUCLEOTIDE SEQUENCE</scope>
    <source>
        <strain evidence="8">9D6_DIV0238</strain>
    </source>
</reference>